<reference evidence="1" key="1">
    <citation type="journal article" date="2014" name="Int. J. Syst. Evol. Microbiol.">
        <title>Complete genome sequence of Corynebacterium casei LMG S-19264T (=DSM 44701T), isolated from a smear-ripened cheese.</title>
        <authorList>
            <consortium name="US DOE Joint Genome Institute (JGI-PGF)"/>
            <person name="Walter F."/>
            <person name="Albersmeier A."/>
            <person name="Kalinowski J."/>
            <person name="Ruckert C."/>
        </authorList>
    </citation>
    <scope>NUCLEOTIDE SEQUENCE</scope>
    <source>
        <strain evidence="1">CGMCC 1.15330</strain>
    </source>
</reference>
<gene>
    <name evidence="1" type="ORF">GCM10011380_32990</name>
</gene>
<organism evidence="1 2">
    <name type="scientific">Sphingomonas metalli</name>
    <dbReference type="NCBI Taxonomy" id="1779358"/>
    <lineage>
        <taxon>Bacteria</taxon>
        <taxon>Pseudomonadati</taxon>
        <taxon>Pseudomonadota</taxon>
        <taxon>Alphaproteobacteria</taxon>
        <taxon>Sphingomonadales</taxon>
        <taxon>Sphingomonadaceae</taxon>
        <taxon>Sphingomonas</taxon>
    </lineage>
</organism>
<evidence type="ECO:0000313" key="1">
    <source>
        <dbReference type="EMBL" id="GGB40927.1"/>
    </source>
</evidence>
<keyword evidence="2" id="KW-1185">Reference proteome</keyword>
<name>A0A916WXV6_9SPHN</name>
<accession>A0A916WXV6</accession>
<dbReference type="Proteomes" id="UP000623067">
    <property type="component" value="Unassembled WGS sequence"/>
</dbReference>
<dbReference type="AlphaFoldDB" id="A0A916WXV6"/>
<proteinExistence type="predicted"/>
<dbReference type="Pfam" id="PF07277">
    <property type="entry name" value="SapC"/>
    <property type="match status" value="1"/>
</dbReference>
<comment type="caution">
    <text evidence="1">The sequence shown here is derived from an EMBL/GenBank/DDBJ whole genome shotgun (WGS) entry which is preliminary data.</text>
</comment>
<evidence type="ECO:0000313" key="2">
    <source>
        <dbReference type="Proteomes" id="UP000623067"/>
    </source>
</evidence>
<reference evidence="1" key="2">
    <citation type="submission" date="2020-09" db="EMBL/GenBank/DDBJ databases">
        <authorList>
            <person name="Sun Q."/>
            <person name="Zhou Y."/>
        </authorList>
    </citation>
    <scope>NUCLEOTIDE SEQUENCE</scope>
    <source>
        <strain evidence="1">CGMCC 1.15330</strain>
    </source>
</reference>
<dbReference type="InterPro" id="IPR010836">
    <property type="entry name" value="SapC"/>
</dbReference>
<sequence>MAQHAILTPATHATTRIVPERSVAMGDGLTSCLVVPDEFRRAQHEYLILFRRDIARDRTDAVVLLGFETGENLYLKDGRWDARYIPLVMDVQPFLIGRFAPDVAGGQVHIDMDSPRLSDTEGTLLFDVDGQPTPYLEGVIEKLGALDTSYRASEEFFAALRRHDLLEPLTLEVALADGSVNQLVGFQVIDEDRLIDLDGSALDDLHRDGHLMPIFMALASQSNLPALIARKNAELTHG</sequence>
<protein>
    <submittedName>
        <fullName evidence="1">Peptidase</fullName>
    </submittedName>
</protein>
<dbReference type="EMBL" id="BMIH01000005">
    <property type="protein sequence ID" value="GGB40927.1"/>
    <property type="molecule type" value="Genomic_DNA"/>
</dbReference>
<dbReference type="RefSeq" id="WP_188660466.1">
    <property type="nucleotide sequence ID" value="NZ_BMIH01000005.1"/>
</dbReference>